<reference evidence="1 2" key="1">
    <citation type="submission" date="2017-07" db="EMBL/GenBank/DDBJ databases">
        <title>Genome sequence of the Sordaria macrospora wild type strain R19027.</title>
        <authorList>
            <person name="Nowrousian M."/>
            <person name="Teichert I."/>
            <person name="Kueck U."/>
        </authorList>
    </citation>
    <scope>NUCLEOTIDE SEQUENCE [LARGE SCALE GENOMIC DNA]</scope>
    <source>
        <strain evidence="1 2">R19027</strain>
        <tissue evidence="1">Mycelium</tissue>
    </source>
</reference>
<dbReference type="InterPro" id="IPR036869">
    <property type="entry name" value="J_dom_sf"/>
</dbReference>
<dbReference type="Proteomes" id="UP000433876">
    <property type="component" value="Unassembled WGS sequence"/>
</dbReference>
<sequence length="155" mass="18259">MFDCYSTLGVSPCAEEKTIKEAYDRLIANAYELLIDPTRRREYDLSVKQQYLGTQARFVEAQKEMHRVVTHRPHGPHDAILWESHGTMTQLAQTMTRLVRELKAIPDEGERERQKEFDSLRRRVEYLQGHVTHDANRIHDLRSKLEQEEKKARNA</sequence>
<evidence type="ECO:0000313" key="1">
    <source>
        <dbReference type="EMBL" id="KAA8632935.1"/>
    </source>
</evidence>
<protein>
    <recommendedName>
        <fullName evidence="3">J domain-containing protein</fullName>
    </recommendedName>
</protein>
<dbReference type="AlphaFoldDB" id="A0A8S8ZXH9"/>
<organism evidence="1 2">
    <name type="scientific">Sordaria macrospora</name>
    <dbReference type="NCBI Taxonomy" id="5147"/>
    <lineage>
        <taxon>Eukaryota</taxon>
        <taxon>Fungi</taxon>
        <taxon>Dikarya</taxon>
        <taxon>Ascomycota</taxon>
        <taxon>Pezizomycotina</taxon>
        <taxon>Sordariomycetes</taxon>
        <taxon>Sordariomycetidae</taxon>
        <taxon>Sordariales</taxon>
        <taxon>Sordariaceae</taxon>
        <taxon>Sordaria</taxon>
    </lineage>
</organism>
<dbReference type="VEuPathDB" id="FungiDB:SMAC_02067"/>
<dbReference type="EMBL" id="NMPR01000045">
    <property type="protein sequence ID" value="KAA8632935.1"/>
    <property type="molecule type" value="Genomic_DNA"/>
</dbReference>
<comment type="caution">
    <text evidence="1">The sequence shown here is derived from an EMBL/GenBank/DDBJ whole genome shotgun (WGS) entry which is preliminary data.</text>
</comment>
<name>A0A8S8ZXH9_SORMA</name>
<evidence type="ECO:0000313" key="2">
    <source>
        <dbReference type="Proteomes" id="UP000433876"/>
    </source>
</evidence>
<evidence type="ECO:0008006" key="3">
    <source>
        <dbReference type="Google" id="ProtNLM"/>
    </source>
</evidence>
<accession>A0A8S8ZXH9</accession>
<dbReference type="SUPFAM" id="SSF46565">
    <property type="entry name" value="Chaperone J-domain"/>
    <property type="match status" value="1"/>
</dbReference>
<proteinExistence type="predicted"/>
<gene>
    <name evidence="1" type="ORF">SMACR_02067</name>
</gene>